<sequence>MNRESLHTTAALEWPRKINEHETKEIYERLNKQLNNVDPRLQIAIRPDLTFTPTKQFAAAASEPLTCWDTRHPNEIFGRGCFPLKAPSTLEEFRNLDDASLNIHSHVVFNSRSFFISATRYVMHQARISHWAPAENFGWYAYEVFAPGGIDAAVTFNLRAGVNISAQEQAVVFPGGIRTSLIRSAREYGTNGVVVRVWRNLFFNPFVLGDRAPSLIDFPAFPRDVVKSNNITVLPDSTGSNYDGIEARATSATTYVLKPDIWHAKRRGSSYIPRSCFMLSITPSADPVYFFADMFCVQVKITYDSRGACKDALVGGVHAINNAFPALLQERFTHVDAAMLHPVDRGLVYFFCRNRYALLSLRDDKKTVTQRGLIGELWSGLRKAKIEAIDAVLTNPLNDKEAYLFSGQYCLQVIFDTETNNFVTADPGRVKIDDQWTALKEAKFDKVDAILPTAIKDQFLFFKGDEFILSKFTWNSMFSM</sequence>
<dbReference type="SUPFAM" id="SSF50923">
    <property type="entry name" value="Hemopexin-like domain"/>
    <property type="match status" value="1"/>
</dbReference>
<dbReference type="Gene3D" id="3.90.210.10">
    <property type="entry name" value="Heat-Labile Enterotoxin, subunit A"/>
    <property type="match status" value="1"/>
</dbReference>
<evidence type="ECO:0000313" key="4">
    <source>
        <dbReference type="Proteomes" id="UP000016930"/>
    </source>
</evidence>
<accession>M2PAW1</accession>
<dbReference type="Pfam" id="PF22596">
    <property type="entry name" value="Scabin-like"/>
    <property type="match status" value="1"/>
</dbReference>
<dbReference type="AlphaFoldDB" id="M2PAW1"/>
<feature type="repeat" description="Hemopexin" evidence="1">
    <location>
        <begin position="332"/>
        <end position="381"/>
    </location>
</feature>
<feature type="domain" description="Pierisin-like" evidence="2">
    <location>
        <begin position="65"/>
        <end position="203"/>
    </location>
</feature>
<dbReference type="SUPFAM" id="SSF56399">
    <property type="entry name" value="ADP-ribosylation"/>
    <property type="match status" value="1"/>
</dbReference>
<keyword evidence="4" id="KW-1185">Reference proteome</keyword>
<dbReference type="InterPro" id="IPR036375">
    <property type="entry name" value="Hemopexin-like_dom_sf"/>
</dbReference>
<gene>
    <name evidence="3" type="ORF">CERSUDRAFT_126507</name>
</gene>
<reference evidence="3 4" key="1">
    <citation type="journal article" date="2012" name="Proc. Natl. Acad. Sci. U.S.A.">
        <title>Comparative genomics of Ceriporiopsis subvermispora and Phanerochaete chrysosporium provide insight into selective ligninolysis.</title>
        <authorList>
            <person name="Fernandez-Fueyo E."/>
            <person name="Ruiz-Duenas F.J."/>
            <person name="Ferreira P."/>
            <person name="Floudas D."/>
            <person name="Hibbett D.S."/>
            <person name="Canessa P."/>
            <person name="Larrondo L.F."/>
            <person name="James T.Y."/>
            <person name="Seelenfreund D."/>
            <person name="Lobos S."/>
            <person name="Polanco R."/>
            <person name="Tello M."/>
            <person name="Honda Y."/>
            <person name="Watanabe T."/>
            <person name="Watanabe T."/>
            <person name="Ryu J.S."/>
            <person name="Kubicek C.P."/>
            <person name="Schmoll M."/>
            <person name="Gaskell J."/>
            <person name="Hammel K.E."/>
            <person name="St John F.J."/>
            <person name="Vanden Wymelenberg A."/>
            <person name="Sabat G."/>
            <person name="Splinter BonDurant S."/>
            <person name="Syed K."/>
            <person name="Yadav J.S."/>
            <person name="Doddapaneni H."/>
            <person name="Subramanian V."/>
            <person name="Lavin J.L."/>
            <person name="Oguiza J.A."/>
            <person name="Perez G."/>
            <person name="Pisabarro A.G."/>
            <person name="Ramirez L."/>
            <person name="Santoyo F."/>
            <person name="Master E."/>
            <person name="Coutinho P.M."/>
            <person name="Henrissat B."/>
            <person name="Lombard V."/>
            <person name="Magnuson J.K."/>
            <person name="Kuees U."/>
            <person name="Hori C."/>
            <person name="Igarashi K."/>
            <person name="Samejima M."/>
            <person name="Held B.W."/>
            <person name="Barry K.W."/>
            <person name="LaButti K.M."/>
            <person name="Lapidus A."/>
            <person name="Lindquist E.A."/>
            <person name="Lucas S.M."/>
            <person name="Riley R."/>
            <person name="Salamov A.A."/>
            <person name="Hoffmeister D."/>
            <person name="Schwenk D."/>
            <person name="Hadar Y."/>
            <person name="Yarden O."/>
            <person name="de Vries R.P."/>
            <person name="Wiebenga A."/>
            <person name="Stenlid J."/>
            <person name="Eastwood D."/>
            <person name="Grigoriev I.V."/>
            <person name="Berka R.M."/>
            <person name="Blanchette R.A."/>
            <person name="Kersten P."/>
            <person name="Martinez A.T."/>
            <person name="Vicuna R."/>
            <person name="Cullen D."/>
        </authorList>
    </citation>
    <scope>NUCLEOTIDE SEQUENCE [LARGE SCALE GENOMIC DNA]</scope>
    <source>
        <strain evidence="3 4">B</strain>
    </source>
</reference>
<dbReference type="InterPro" id="IPR018487">
    <property type="entry name" value="Hemopexin-like_repeat"/>
</dbReference>
<protein>
    <recommendedName>
        <fullName evidence="2">Pierisin-like domain-containing protein</fullName>
    </recommendedName>
</protein>
<dbReference type="InterPro" id="IPR054695">
    <property type="entry name" value="Pierisin-like_dom"/>
</dbReference>
<dbReference type="PROSITE" id="PS51642">
    <property type="entry name" value="HEMOPEXIN_2"/>
    <property type="match status" value="1"/>
</dbReference>
<name>M2PAW1_CERS8</name>
<evidence type="ECO:0000259" key="2">
    <source>
        <dbReference type="Pfam" id="PF22596"/>
    </source>
</evidence>
<evidence type="ECO:0000256" key="1">
    <source>
        <dbReference type="PROSITE-ProRule" id="PRU01011"/>
    </source>
</evidence>
<evidence type="ECO:0000313" key="3">
    <source>
        <dbReference type="EMBL" id="EMD32679.1"/>
    </source>
</evidence>
<dbReference type="Proteomes" id="UP000016930">
    <property type="component" value="Unassembled WGS sequence"/>
</dbReference>
<proteinExistence type="predicted"/>
<dbReference type="OrthoDB" id="6845681at2759"/>
<dbReference type="EMBL" id="KB445809">
    <property type="protein sequence ID" value="EMD32679.1"/>
    <property type="molecule type" value="Genomic_DNA"/>
</dbReference>
<dbReference type="Gene3D" id="2.110.10.10">
    <property type="entry name" value="Hemopexin-like domain"/>
    <property type="match status" value="1"/>
</dbReference>
<dbReference type="HOGENOM" id="CLU_510030_0_0_1"/>
<organism evidence="3 4">
    <name type="scientific">Ceriporiopsis subvermispora (strain B)</name>
    <name type="common">White-rot fungus</name>
    <name type="synonym">Gelatoporia subvermispora</name>
    <dbReference type="NCBI Taxonomy" id="914234"/>
    <lineage>
        <taxon>Eukaryota</taxon>
        <taxon>Fungi</taxon>
        <taxon>Dikarya</taxon>
        <taxon>Basidiomycota</taxon>
        <taxon>Agaricomycotina</taxon>
        <taxon>Agaricomycetes</taxon>
        <taxon>Polyporales</taxon>
        <taxon>Gelatoporiaceae</taxon>
        <taxon>Gelatoporia</taxon>
    </lineage>
</organism>